<dbReference type="SUPFAM" id="SSF56112">
    <property type="entry name" value="Protein kinase-like (PK-like)"/>
    <property type="match status" value="1"/>
</dbReference>
<proteinExistence type="inferred from homology"/>
<dbReference type="InterPro" id="IPR011009">
    <property type="entry name" value="Kinase-like_dom_sf"/>
</dbReference>
<gene>
    <name evidence="3" type="ORF">ACFQ3W_16435</name>
</gene>
<name>A0ABW3RZJ2_9BACL</name>
<organism evidence="3 4">
    <name type="scientific">Paenibacillus puldeungensis</name>
    <dbReference type="NCBI Taxonomy" id="696536"/>
    <lineage>
        <taxon>Bacteria</taxon>
        <taxon>Bacillati</taxon>
        <taxon>Bacillota</taxon>
        <taxon>Bacilli</taxon>
        <taxon>Bacillales</taxon>
        <taxon>Paenibacillaceae</taxon>
        <taxon>Paenibacillus</taxon>
    </lineage>
</organism>
<protein>
    <submittedName>
        <fullName evidence="3">Phosphotransferase enzyme family protein</fullName>
    </submittedName>
</protein>
<feature type="domain" description="Aminoglycoside phosphotransferase" evidence="2">
    <location>
        <begin position="23"/>
        <end position="241"/>
    </location>
</feature>
<accession>A0ABW3RZJ2</accession>
<evidence type="ECO:0000313" key="3">
    <source>
        <dbReference type="EMBL" id="MFD1177879.1"/>
    </source>
</evidence>
<dbReference type="Gene3D" id="3.90.1200.10">
    <property type="match status" value="1"/>
</dbReference>
<dbReference type="EMBL" id="JBHTLM010000012">
    <property type="protein sequence ID" value="MFD1177879.1"/>
    <property type="molecule type" value="Genomic_DNA"/>
</dbReference>
<evidence type="ECO:0000256" key="1">
    <source>
        <dbReference type="ARBA" id="ARBA00038240"/>
    </source>
</evidence>
<reference evidence="4" key="1">
    <citation type="journal article" date="2019" name="Int. J. Syst. Evol. Microbiol.">
        <title>The Global Catalogue of Microorganisms (GCM) 10K type strain sequencing project: providing services to taxonomists for standard genome sequencing and annotation.</title>
        <authorList>
            <consortium name="The Broad Institute Genomics Platform"/>
            <consortium name="The Broad Institute Genome Sequencing Center for Infectious Disease"/>
            <person name="Wu L."/>
            <person name="Ma J."/>
        </authorList>
    </citation>
    <scope>NUCLEOTIDE SEQUENCE [LARGE SCALE GENOMIC DNA]</scope>
    <source>
        <strain evidence="4">CCUG 59189</strain>
    </source>
</reference>
<dbReference type="Proteomes" id="UP001597262">
    <property type="component" value="Unassembled WGS sequence"/>
</dbReference>
<dbReference type="PANTHER" id="PTHR21064">
    <property type="entry name" value="AMINOGLYCOSIDE PHOSPHOTRANSFERASE DOMAIN-CONTAINING PROTEIN-RELATED"/>
    <property type="match status" value="1"/>
</dbReference>
<sequence length="312" mass="36106">MLPDTVMNELITRLGCRPSDVKLLGGYNSNVFEVLPDRGVVKILETTSASEADTLGELEWLEYLVSKKVQVAKPLRLSDDEFIHVISGEYYVVMYDKINGTHVNPQNPQVWNSALFEKWGEATGKMHTAAKCYHPAQKRPHWNQHIILKKLDSAGLDPILIQKWRHYGKEFERLPSTRHHFGLIHGDLHHGNLIVHNDELTLIDFGDSEYHWFAYDIAVAVYHAAQTVDRSDREAFVKTFFQSFMTGYKRGNANTPFLSQIDYFIDYRHLFSYTYHFLYADYDKLTEKQLSYLNDMKQSLIMGSSFLGFSLL</sequence>
<dbReference type="RefSeq" id="WP_379320327.1">
    <property type="nucleotide sequence ID" value="NZ_JBHTLM010000012.1"/>
</dbReference>
<comment type="similarity">
    <text evidence="1">Belongs to the pseudomonas-type ThrB family.</text>
</comment>
<evidence type="ECO:0000313" key="4">
    <source>
        <dbReference type="Proteomes" id="UP001597262"/>
    </source>
</evidence>
<comment type="caution">
    <text evidence="3">The sequence shown here is derived from an EMBL/GenBank/DDBJ whole genome shotgun (WGS) entry which is preliminary data.</text>
</comment>
<evidence type="ECO:0000259" key="2">
    <source>
        <dbReference type="Pfam" id="PF01636"/>
    </source>
</evidence>
<dbReference type="PANTHER" id="PTHR21064:SF6">
    <property type="entry name" value="AMINOGLYCOSIDE PHOSPHOTRANSFERASE DOMAIN-CONTAINING PROTEIN"/>
    <property type="match status" value="1"/>
</dbReference>
<keyword evidence="4" id="KW-1185">Reference proteome</keyword>
<dbReference type="Pfam" id="PF01636">
    <property type="entry name" value="APH"/>
    <property type="match status" value="1"/>
</dbReference>
<dbReference type="InterPro" id="IPR050249">
    <property type="entry name" value="Pseudomonas-type_ThrB"/>
</dbReference>
<dbReference type="InterPro" id="IPR002575">
    <property type="entry name" value="Aminoglycoside_PTrfase"/>
</dbReference>